<dbReference type="RefSeq" id="WP_238303782.1">
    <property type="nucleotide sequence ID" value="NZ_BPQM01000075.1"/>
</dbReference>
<proteinExistence type="predicted"/>
<reference evidence="1" key="1">
    <citation type="journal article" date="2016" name="Front. Microbiol.">
        <title>Genome Sequence of the Piezophilic, Mesophilic Sulfate-Reducing Bacterium Desulfovibrio indicus J2T.</title>
        <authorList>
            <person name="Cao J."/>
            <person name="Maignien L."/>
            <person name="Shao Z."/>
            <person name="Alain K."/>
            <person name="Jebbar M."/>
        </authorList>
    </citation>
    <scope>NUCLEOTIDE SEQUENCE</scope>
    <source>
        <strain evidence="1">NBRC 103626</strain>
    </source>
</reference>
<keyword evidence="2" id="KW-1185">Reference proteome</keyword>
<organism evidence="1 2">
    <name type="scientific">Methylobacterium gregans</name>
    <dbReference type="NCBI Taxonomy" id="374424"/>
    <lineage>
        <taxon>Bacteria</taxon>
        <taxon>Pseudomonadati</taxon>
        <taxon>Pseudomonadota</taxon>
        <taxon>Alphaproteobacteria</taxon>
        <taxon>Hyphomicrobiales</taxon>
        <taxon>Methylobacteriaceae</taxon>
        <taxon>Methylobacterium</taxon>
    </lineage>
</organism>
<reference evidence="1" key="2">
    <citation type="submission" date="2021-08" db="EMBL/GenBank/DDBJ databases">
        <authorList>
            <person name="Tani A."/>
            <person name="Ola A."/>
            <person name="Ogura Y."/>
            <person name="Katsura K."/>
            <person name="Hayashi T."/>
        </authorList>
    </citation>
    <scope>NUCLEOTIDE SEQUENCE</scope>
    <source>
        <strain evidence="1">NBRC 103626</strain>
    </source>
</reference>
<dbReference type="AlphaFoldDB" id="A0AA37HQC5"/>
<comment type="caution">
    <text evidence="1">The sequence shown here is derived from an EMBL/GenBank/DDBJ whole genome shotgun (WGS) entry which is preliminary data.</text>
</comment>
<evidence type="ECO:0000313" key="2">
    <source>
        <dbReference type="Proteomes" id="UP001055108"/>
    </source>
</evidence>
<dbReference type="EMBL" id="BPQM01000075">
    <property type="protein sequence ID" value="GJD79898.1"/>
    <property type="molecule type" value="Genomic_DNA"/>
</dbReference>
<evidence type="ECO:0000313" key="1">
    <source>
        <dbReference type="EMBL" id="GJD79898.1"/>
    </source>
</evidence>
<name>A0AA37HQC5_9HYPH</name>
<protein>
    <submittedName>
        <fullName evidence="1">Uncharacterized protein</fullName>
    </submittedName>
</protein>
<dbReference type="Proteomes" id="UP001055108">
    <property type="component" value="Unassembled WGS sequence"/>
</dbReference>
<sequence>MDRFYRGVETGLLGLSFCLGLAAFAALAAPPREAGSLAVTLPMLSVTTGAGP</sequence>
<accession>A0AA37HQC5</accession>
<gene>
    <name evidence="1" type="ORF">NBEOAGPD_3129</name>
</gene>